<gene>
    <name evidence="2" type="ORF">C8N25_101302</name>
</gene>
<dbReference type="InterPro" id="IPR018873">
    <property type="entry name" value="KilA-N_DNA-bd_domain"/>
</dbReference>
<dbReference type="Pfam" id="PF10543">
    <property type="entry name" value="ORF6N"/>
    <property type="match status" value="1"/>
</dbReference>
<dbReference type="Proteomes" id="UP000256405">
    <property type="component" value="Unassembled WGS sequence"/>
</dbReference>
<proteinExistence type="predicted"/>
<evidence type="ECO:0000313" key="3">
    <source>
        <dbReference type="Proteomes" id="UP000256405"/>
    </source>
</evidence>
<reference evidence="2 3" key="1">
    <citation type="submission" date="2018-08" db="EMBL/GenBank/DDBJ databases">
        <title>Genomic Encyclopedia of Archaeal and Bacterial Type Strains, Phase II (KMG-II): from individual species to whole genera.</title>
        <authorList>
            <person name="Goeker M."/>
        </authorList>
    </citation>
    <scope>NUCLEOTIDE SEQUENCE [LARGE SCALE GENOMIC DNA]</scope>
    <source>
        <strain evidence="2 3">DSM 15986</strain>
    </source>
</reference>
<dbReference type="AlphaFoldDB" id="A0A3E0E8B2"/>
<dbReference type="EMBL" id="QUNF01000001">
    <property type="protein sequence ID" value="REG94475.1"/>
    <property type="molecule type" value="Genomic_DNA"/>
</dbReference>
<keyword evidence="3" id="KW-1185">Reference proteome</keyword>
<name>A0A3E0E8B2_9BACT</name>
<evidence type="ECO:0000259" key="1">
    <source>
        <dbReference type="Pfam" id="PF10543"/>
    </source>
</evidence>
<accession>A0A3E0E8B2</accession>
<sequence>MGKIAQQILVMTKDLQHIENRIFTFQDQQVMIDSDLAELYQVETKRLNEQVKRNKLRFPKSFLFQLTDNELAELVANCDRFDKLKHSSSNPYAFTEQGVAMLSAVLRSDIAIQVSIQIMNAFITMRQQLSSNQLLIKRVDRVELKQLESDQKFEQIFKALESKNPTPSQGIFFDGQVFDAHHFVSDLIRKAEKSIILLDNYLDDSVLTILAKRREGVKCTICTKSISKQLKLDLDKFNSQYPPIDLFQFEKSHDRFLILDKKEIYHIGASIKDLGKKWFAFSKMQAENLSIMENLKVLGYE</sequence>
<organism evidence="2 3">
    <name type="scientific">Algoriphagus antarcticus</name>
    <dbReference type="NCBI Taxonomy" id="238540"/>
    <lineage>
        <taxon>Bacteria</taxon>
        <taxon>Pseudomonadati</taxon>
        <taxon>Bacteroidota</taxon>
        <taxon>Cytophagia</taxon>
        <taxon>Cytophagales</taxon>
        <taxon>Cyclobacteriaceae</taxon>
        <taxon>Algoriphagus</taxon>
    </lineage>
</organism>
<feature type="domain" description="KilA-N DNA-binding" evidence="1">
    <location>
        <begin position="20"/>
        <end position="105"/>
    </location>
</feature>
<comment type="caution">
    <text evidence="2">The sequence shown here is derived from an EMBL/GenBank/DDBJ whole genome shotgun (WGS) entry which is preliminary data.</text>
</comment>
<evidence type="ECO:0000313" key="2">
    <source>
        <dbReference type="EMBL" id="REG94475.1"/>
    </source>
</evidence>
<protein>
    <submittedName>
        <fullName evidence="2">ORF6N domain-containing protein</fullName>
    </submittedName>
</protein>